<dbReference type="EMBL" id="CM003378">
    <property type="protein sequence ID" value="KOM49588.1"/>
    <property type="molecule type" value="Genomic_DNA"/>
</dbReference>
<name>A0A0L9V3G8_PHAAN</name>
<organism evidence="1 2">
    <name type="scientific">Phaseolus angularis</name>
    <name type="common">Azuki bean</name>
    <name type="synonym">Vigna angularis</name>
    <dbReference type="NCBI Taxonomy" id="3914"/>
    <lineage>
        <taxon>Eukaryota</taxon>
        <taxon>Viridiplantae</taxon>
        <taxon>Streptophyta</taxon>
        <taxon>Embryophyta</taxon>
        <taxon>Tracheophyta</taxon>
        <taxon>Spermatophyta</taxon>
        <taxon>Magnoliopsida</taxon>
        <taxon>eudicotyledons</taxon>
        <taxon>Gunneridae</taxon>
        <taxon>Pentapetalae</taxon>
        <taxon>rosids</taxon>
        <taxon>fabids</taxon>
        <taxon>Fabales</taxon>
        <taxon>Fabaceae</taxon>
        <taxon>Papilionoideae</taxon>
        <taxon>50 kb inversion clade</taxon>
        <taxon>NPAAA clade</taxon>
        <taxon>indigoferoid/millettioid clade</taxon>
        <taxon>Phaseoleae</taxon>
        <taxon>Vigna</taxon>
    </lineage>
</organism>
<accession>A0A0L9V3G8</accession>
<proteinExistence type="predicted"/>
<gene>
    <name evidence="1" type="ORF">LR48_Vigan08g041500</name>
</gene>
<evidence type="ECO:0000313" key="2">
    <source>
        <dbReference type="Proteomes" id="UP000053144"/>
    </source>
</evidence>
<dbReference type="Gramene" id="KOM49588">
    <property type="protein sequence ID" value="KOM49588"/>
    <property type="gene ID" value="LR48_Vigan08g041500"/>
</dbReference>
<reference evidence="2" key="1">
    <citation type="journal article" date="2015" name="Proc. Natl. Acad. Sci. U.S.A.">
        <title>Genome sequencing of adzuki bean (Vigna angularis) provides insight into high starch and low fat accumulation and domestication.</title>
        <authorList>
            <person name="Yang K."/>
            <person name="Tian Z."/>
            <person name="Chen C."/>
            <person name="Luo L."/>
            <person name="Zhao B."/>
            <person name="Wang Z."/>
            <person name="Yu L."/>
            <person name="Li Y."/>
            <person name="Sun Y."/>
            <person name="Li W."/>
            <person name="Chen Y."/>
            <person name="Li Y."/>
            <person name="Zhang Y."/>
            <person name="Ai D."/>
            <person name="Zhao J."/>
            <person name="Shang C."/>
            <person name="Ma Y."/>
            <person name="Wu B."/>
            <person name="Wang M."/>
            <person name="Gao L."/>
            <person name="Sun D."/>
            <person name="Zhang P."/>
            <person name="Guo F."/>
            <person name="Wang W."/>
            <person name="Li Y."/>
            <person name="Wang J."/>
            <person name="Varshney R.K."/>
            <person name="Wang J."/>
            <person name="Ling H.Q."/>
            <person name="Wan P."/>
        </authorList>
    </citation>
    <scope>NUCLEOTIDE SEQUENCE</scope>
    <source>
        <strain evidence="2">cv. Jingnong 6</strain>
    </source>
</reference>
<sequence>MKEDSDRDLGSWRSCDVVFWFIRHNGSMVVYGEGTVGKLFRRRNNDGRRATMVGMKEMNKRFE</sequence>
<dbReference type="Proteomes" id="UP000053144">
    <property type="component" value="Chromosome 8"/>
</dbReference>
<dbReference type="AlphaFoldDB" id="A0A0L9V3G8"/>
<evidence type="ECO:0000313" key="1">
    <source>
        <dbReference type="EMBL" id="KOM49588.1"/>
    </source>
</evidence>
<protein>
    <submittedName>
        <fullName evidence="1">Uncharacterized protein</fullName>
    </submittedName>
</protein>